<feature type="transmembrane region" description="Helical" evidence="8">
    <location>
        <begin position="197"/>
        <end position="216"/>
    </location>
</feature>
<feature type="transmembrane region" description="Helical" evidence="8">
    <location>
        <begin position="119"/>
        <end position="142"/>
    </location>
</feature>
<comment type="caution">
    <text evidence="9">The sequence shown here is derived from an EMBL/GenBank/DDBJ whole genome shotgun (WGS) entry which is preliminary data.</text>
</comment>
<dbReference type="Proteomes" id="UP000640930">
    <property type="component" value="Unassembled WGS sequence"/>
</dbReference>
<organism evidence="9 10">
    <name type="scientific">Ureibacillus galli</name>
    <dbReference type="NCBI Taxonomy" id="2762222"/>
    <lineage>
        <taxon>Bacteria</taxon>
        <taxon>Bacillati</taxon>
        <taxon>Bacillota</taxon>
        <taxon>Bacilli</taxon>
        <taxon>Bacillales</taxon>
        <taxon>Caryophanaceae</taxon>
        <taxon>Ureibacillus</taxon>
    </lineage>
</organism>
<accession>A0ABR8XEY6</accession>
<evidence type="ECO:0000256" key="5">
    <source>
        <dbReference type="ARBA" id="ARBA00022692"/>
    </source>
</evidence>
<dbReference type="Pfam" id="PF01032">
    <property type="entry name" value="FecCD"/>
    <property type="match status" value="1"/>
</dbReference>
<feature type="transmembrane region" description="Helical" evidence="8">
    <location>
        <begin position="93"/>
        <end position="112"/>
    </location>
</feature>
<reference evidence="9 10" key="1">
    <citation type="submission" date="2020-08" db="EMBL/GenBank/DDBJ databases">
        <title>A Genomic Blueprint of the Chicken Gut Microbiome.</title>
        <authorList>
            <person name="Gilroy R."/>
            <person name="Ravi A."/>
            <person name="Getino M."/>
            <person name="Pursley I."/>
            <person name="Horton D.L."/>
            <person name="Alikhan N.-F."/>
            <person name="Baker D."/>
            <person name="Gharbi K."/>
            <person name="Hall N."/>
            <person name="Watson M."/>
            <person name="Adriaenssens E.M."/>
            <person name="Foster-Nyarko E."/>
            <person name="Jarju S."/>
            <person name="Secka A."/>
            <person name="Antonio M."/>
            <person name="Oren A."/>
            <person name="Chaudhuri R."/>
            <person name="La Ragione R.M."/>
            <person name="Hildebrand F."/>
            <person name="Pallen M.J."/>
        </authorList>
    </citation>
    <scope>NUCLEOTIDE SEQUENCE [LARGE SCALE GENOMIC DNA]</scope>
    <source>
        <strain evidence="9 10">Re31</strain>
    </source>
</reference>
<sequence>MANTHTKKFRIWFILFCLLFVVAIVCGISMGASSLSITRIVPTILGQGSFKEEFVLFSVRLPRVIILALGGLALAAAGTIFQSVTRNDLADPGVIGVNAGAGVGVTVFYLFANTNLQQYVFMLPAAAFLGALLTVSCIYLFSFEKGQGVQPFKLVLVGVGFATALSGLMVLLMSTAERADVQFISKWLVGNIWGTDWPYLWALLPWFILCLPLLFYKVNVLNILAMKESTAIGLGVNLNKERILLLFLAVALAGSAVAVTGAISFIGLMAPHIAKKLIGPRHQYFLPIALLIGATLLVIADTIGRILLTSATIPAGLIVAFIGAPYFIFLLIRNK</sequence>
<dbReference type="Gene3D" id="1.10.3470.10">
    <property type="entry name" value="ABC transporter involved in vitamin B12 uptake, BtuC"/>
    <property type="match status" value="1"/>
</dbReference>
<keyword evidence="10" id="KW-1185">Reference proteome</keyword>
<dbReference type="InterPro" id="IPR000522">
    <property type="entry name" value="ABC_transptr_permease_BtuC"/>
</dbReference>
<feature type="transmembrane region" description="Helical" evidence="8">
    <location>
        <begin position="306"/>
        <end position="332"/>
    </location>
</feature>
<protein>
    <submittedName>
        <fullName evidence="9">Iron ABC transporter permease</fullName>
    </submittedName>
</protein>
<evidence type="ECO:0000256" key="4">
    <source>
        <dbReference type="ARBA" id="ARBA00022475"/>
    </source>
</evidence>
<keyword evidence="4" id="KW-1003">Cell membrane</keyword>
<keyword evidence="6 8" id="KW-1133">Transmembrane helix</keyword>
<evidence type="ECO:0000313" key="9">
    <source>
        <dbReference type="EMBL" id="MBD8027739.1"/>
    </source>
</evidence>
<evidence type="ECO:0000256" key="7">
    <source>
        <dbReference type="ARBA" id="ARBA00023136"/>
    </source>
</evidence>
<evidence type="ECO:0000256" key="3">
    <source>
        <dbReference type="ARBA" id="ARBA00022448"/>
    </source>
</evidence>
<feature type="transmembrane region" description="Helical" evidence="8">
    <location>
        <begin position="61"/>
        <end position="81"/>
    </location>
</feature>
<proteinExistence type="inferred from homology"/>
<dbReference type="PANTHER" id="PTHR30472">
    <property type="entry name" value="FERRIC ENTEROBACTIN TRANSPORT SYSTEM PERMEASE PROTEIN"/>
    <property type="match status" value="1"/>
</dbReference>
<comment type="similarity">
    <text evidence="2">Belongs to the binding-protein-dependent transport system permease family. FecCD subfamily.</text>
</comment>
<dbReference type="EMBL" id="JACSQA010000023">
    <property type="protein sequence ID" value="MBD8027739.1"/>
    <property type="molecule type" value="Genomic_DNA"/>
</dbReference>
<dbReference type="CDD" id="cd06550">
    <property type="entry name" value="TM_ABC_iron-siderophores_like"/>
    <property type="match status" value="1"/>
</dbReference>
<comment type="subcellular location">
    <subcellularLocation>
        <location evidence="1">Cell membrane</location>
        <topology evidence="1">Multi-pass membrane protein</topology>
    </subcellularLocation>
</comment>
<keyword evidence="7 8" id="KW-0472">Membrane</keyword>
<dbReference type="PANTHER" id="PTHR30472:SF69">
    <property type="entry name" value="HEME-IRON TRANSPORT SYSTEM PERMEASE PROTEIN ISDF-RELATED"/>
    <property type="match status" value="1"/>
</dbReference>
<keyword evidence="5 8" id="KW-0812">Transmembrane</keyword>
<evidence type="ECO:0000256" key="2">
    <source>
        <dbReference type="ARBA" id="ARBA00007935"/>
    </source>
</evidence>
<dbReference type="InterPro" id="IPR037294">
    <property type="entry name" value="ABC_BtuC-like"/>
</dbReference>
<feature type="transmembrane region" description="Helical" evidence="8">
    <location>
        <begin position="282"/>
        <end position="300"/>
    </location>
</feature>
<evidence type="ECO:0000256" key="8">
    <source>
        <dbReference type="SAM" id="Phobius"/>
    </source>
</evidence>
<feature type="transmembrane region" description="Helical" evidence="8">
    <location>
        <begin position="154"/>
        <end position="176"/>
    </location>
</feature>
<feature type="transmembrane region" description="Helical" evidence="8">
    <location>
        <begin position="243"/>
        <end position="270"/>
    </location>
</feature>
<keyword evidence="3" id="KW-0813">Transport</keyword>
<evidence type="ECO:0000256" key="1">
    <source>
        <dbReference type="ARBA" id="ARBA00004651"/>
    </source>
</evidence>
<dbReference type="RefSeq" id="WP_191708165.1">
    <property type="nucleotide sequence ID" value="NZ_JACSQA010000023.1"/>
</dbReference>
<evidence type="ECO:0000313" key="10">
    <source>
        <dbReference type="Proteomes" id="UP000640930"/>
    </source>
</evidence>
<dbReference type="SUPFAM" id="SSF81345">
    <property type="entry name" value="ABC transporter involved in vitamin B12 uptake, BtuC"/>
    <property type="match status" value="1"/>
</dbReference>
<evidence type="ECO:0000256" key="6">
    <source>
        <dbReference type="ARBA" id="ARBA00022989"/>
    </source>
</evidence>
<name>A0ABR8XEY6_9BACL</name>
<gene>
    <name evidence="9" type="ORF">H9636_13875</name>
</gene>
<feature type="transmembrane region" description="Helical" evidence="8">
    <location>
        <begin position="12"/>
        <end position="41"/>
    </location>
</feature>